<evidence type="ECO:0000313" key="1">
    <source>
        <dbReference type="EMBL" id="JAI02896.1"/>
    </source>
</evidence>
<organism evidence="1">
    <name type="scientific">Anguilla anguilla</name>
    <name type="common">European freshwater eel</name>
    <name type="synonym">Muraena anguilla</name>
    <dbReference type="NCBI Taxonomy" id="7936"/>
    <lineage>
        <taxon>Eukaryota</taxon>
        <taxon>Metazoa</taxon>
        <taxon>Chordata</taxon>
        <taxon>Craniata</taxon>
        <taxon>Vertebrata</taxon>
        <taxon>Euteleostomi</taxon>
        <taxon>Actinopterygii</taxon>
        <taxon>Neopterygii</taxon>
        <taxon>Teleostei</taxon>
        <taxon>Anguilliformes</taxon>
        <taxon>Anguillidae</taxon>
        <taxon>Anguilla</taxon>
    </lineage>
</organism>
<reference evidence="1" key="2">
    <citation type="journal article" date="2015" name="Fish Shellfish Immunol.">
        <title>Early steps in the European eel (Anguilla anguilla)-Vibrio vulnificus interaction in the gills: Role of the RtxA13 toxin.</title>
        <authorList>
            <person name="Callol A."/>
            <person name="Pajuelo D."/>
            <person name="Ebbesson L."/>
            <person name="Teles M."/>
            <person name="MacKenzie S."/>
            <person name="Amaro C."/>
        </authorList>
    </citation>
    <scope>NUCLEOTIDE SEQUENCE</scope>
</reference>
<protein>
    <submittedName>
        <fullName evidence="1">Uncharacterized protein</fullName>
    </submittedName>
</protein>
<dbReference type="EMBL" id="GBXM01005682">
    <property type="protein sequence ID" value="JAI02896.1"/>
    <property type="molecule type" value="Transcribed_RNA"/>
</dbReference>
<reference evidence="1" key="1">
    <citation type="submission" date="2014-11" db="EMBL/GenBank/DDBJ databases">
        <authorList>
            <person name="Amaro Gonzalez C."/>
        </authorList>
    </citation>
    <scope>NUCLEOTIDE SEQUENCE</scope>
</reference>
<sequence length="60" mass="7502">MLPFINPLWRKLRIQCLRTQRRFFFTFRIECLIYTCHKTSLKYFMSFCWICTALYKLVIV</sequence>
<dbReference type="AlphaFoldDB" id="A0A0E9XM36"/>
<accession>A0A0E9XM36</accession>
<proteinExistence type="predicted"/>
<name>A0A0E9XM36_ANGAN</name>